<organism evidence="2 3">
    <name type="scientific">Colletotrichum abscissum</name>
    <dbReference type="NCBI Taxonomy" id="1671311"/>
    <lineage>
        <taxon>Eukaryota</taxon>
        <taxon>Fungi</taxon>
        <taxon>Dikarya</taxon>
        <taxon>Ascomycota</taxon>
        <taxon>Pezizomycotina</taxon>
        <taxon>Sordariomycetes</taxon>
        <taxon>Hypocreomycetidae</taxon>
        <taxon>Glomerellales</taxon>
        <taxon>Glomerellaceae</taxon>
        <taxon>Colletotrichum</taxon>
        <taxon>Colletotrichum acutatum species complex</taxon>
    </lineage>
</organism>
<reference evidence="2" key="1">
    <citation type="submission" date="2019-01" db="EMBL/GenBank/DDBJ databases">
        <title>Colletotrichum abscissum LGMF1257.</title>
        <authorList>
            <person name="Baroncelli R."/>
        </authorList>
    </citation>
    <scope>NUCLEOTIDE SEQUENCE</scope>
    <source>
        <strain evidence="2">Ca142</strain>
    </source>
</reference>
<feature type="non-terminal residue" evidence="2">
    <location>
        <position position="1"/>
    </location>
</feature>
<proteinExistence type="predicted"/>
<evidence type="ECO:0000313" key="2">
    <source>
        <dbReference type="EMBL" id="KAI3546239.1"/>
    </source>
</evidence>
<dbReference type="AlphaFoldDB" id="A0A9P9XAT4"/>
<sequence>SPSSDILQVQRNINLTQPNFNLHQQHIDFESNPNQQNPHHTFSNPNPTNQNHLQPTKFAITSRQHGLLKPLPGRQHRFPKPTEAIVVLQERLETGDTFSQAFAALRAMPQVKRCGYYPEKSAATAAPPAAKTAHVSSPTSSRVIAKMWR</sequence>
<dbReference type="EMBL" id="SDAQ01000058">
    <property type="protein sequence ID" value="KAI3546239.1"/>
    <property type="molecule type" value="Genomic_DNA"/>
</dbReference>
<protein>
    <submittedName>
        <fullName evidence="2">Uncharacterized protein</fullName>
    </submittedName>
</protein>
<dbReference type="Proteomes" id="UP001056436">
    <property type="component" value="Unassembled WGS sequence"/>
</dbReference>
<gene>
    <name evidence="2" type="ORF">CABS02_09116</name>
</gene>
<evidence type="ECO:0000313" key="3">
    <source>
        <dbReference type="Proteomes" id="UP001056436"/>
    </source>
</evidence>
<feature type="region of interest" description="Disordered" evidence="1">
    <location>
        <begin position="128"/>
        <end position="149"/>
    </location>
</feature>
<feature type="compositionally biased region" description="Polar residues" evidence="1">
    <location>
        <begin position="31"/>
        <end position="53"/>
    </location>
</feature>
<feature type="region of interest" description="Disordered" evidence="1">
    <location>
        <begin position="29"/>
        <end position="53"/>
    </location>
</feature>
<keyword evidence="3" id="KW-1185">Reference proteome</keyword>
<evidence type="ECO:0000256" key="1">
    <source>
        <dbReference type="SAM" id="MobiDB-lite"/>
    </source>
</evidence>
<dbReference type="OrthoDB" id="4851704at2759"/>
<name>A0A9P9XAT4_9PEZI</name>
<comment type="caution">
    <text evidence="2">The sequence shown here is derived from an EMBL/GenBank/DDBJ whole genome shotgun (WGS) entry which is preliminary data.</text>
</comment>
<accession>A0A9P9XAT4</accession>